<evidence type="ECO:0000256" key="1">
    <source>
        <dbReference type="ARBA" id="ARBA00012423"/>
    </source>
</evidence>
<proteinExistence type="predicted"/>
<feature type="signal peptide" evidence="8">
    <location>
        <begin position="1"/>
        <end position="21"/>
    </location>
</feature>
<dbReference type="SUPFAM" id="SSF53474">
    <property type="entry name" value="alpha/beta-Hydrolases"/>
    <property type="match status" value="1"/>
</dbReference>
<dbReference type="Gene3D" id="3.40.50.1820">
    <property type="entry name" value="alpha/beta hydrolase"/>
    <property type="match status" value="1"/>
</dbReference>
<dbReference type="AlphaFoldDB" id="A0A7S0WN40"/>
<dbReference type="PANTHER" id="PTHR11247">
    <property type="entry name" value="PALMITOYL-PROTEIN THIOESTERASE/DOLICHYLDIPHOSPHATASE 1"/>
    <property type="match status" value="1"/>
</dbReference>
<evidence type="ECO:0000313" key="9">
    <source>
        <dbReference type="EMBL" id="CAD8674361.1"/>
    </source>
</evidence>
<dbReference type="EMBL" id="HBFB01011120">
    <property type="protein sequence ID" value="CAD8674361.1"/>
    <property type="molecule type" value="Transcribed_RNA"/>
</dbReference>
<dbReference type="GO" id="GO:0008474">
    <property type="term" value="F:palmitoyl-(protein) hydrolase activity"/>
    <property type="evidence" value="ECO:0007669"/>
    <property type="project" value="UniProtKB-EC"/>
</dbReference>
<dbReference type="InterPro" id="IPR029058">
    <property type="entry name" value="AB_hydrolase_fold"/>
</dbReference>
<dbReference type="EC" id="3.1.2.22" evidence="1"/>
<dbReference type="PRINTS" id="PR00414">
    <property type="entry name" value="PPTHIESTRASE"/>
</dbReference>
<keyword evidence="3 8" id="KW-0732">Signal</keyword>
<evidence type="ECO:0000256" key="5">
    <source>
        <dbReference type="ARBA" id="ARBA00023157"/>
    </source>
</evidence>
<evidence type="ECO:0000256" key="3">
    <source>
        <dbReference type="ARBA" id="ARBA00022729"/>
    </source>
</evidence>
<keyword evidence="4" id="KW-0378">Hydrolase</keyword>
<gene>
    <name evidence="9" type="ORF">CLEI1391_LOCUS6310</name>
</gene>
<sequence length="361" mass="38582">MQGMRGVLPLLTLVCIHTASAARGAQLVSQLVDQLSVGEDNAAPLPVVLWHGMGDSCCASYSMGAIKALIEEKLPGTYVHSIATGDGAMSDVWSSYFGNVNDQVAKVCLELRNTPQLARGYNAVGFSQGGQFLRAVVERCQHLGPRARTLVTLGAQHQGVANVPGCNTVPSNLTAHTRAAAAGSIKAAQGGAKAVGSGACETMQTLLGKGAYLPWVRDHIVQAQYFKDPARMDEYLRSNIFLPDINNEKAARNAQYARNLASLEQLVLYRFANDTTVVPRDSAWFALFDGTAVVALEDQPIYKEDWIGLRALDAAGKLVFAEAPGAHMQFTLDWFESDILWPYLSGDKPSSVAAAKASAAA</sequence>
<protein>
    <recommendedName>
        <fullName evidence="2">Palmitoyl-protein thioesterase 1</fullName>
        <ecNumber evidence="1">3.1.2.22</ecNumber>
    </recommendedName>
    <alternativeName>
        <fullName evidence="7">Palmitoyl-protein hydrolase 1</fullName>
    </alternativeName>
</protein>
<dbReference type="InterPro" id="IPR002472">
    <property type="entry name" value="Palm_thioest"/>
</dbReference>
<evidence type="ECO:0000256" key="8">
    <source>
        <dbReference type="SAM" id="SignalP"/>
    </source>
</evidence>
<reference evidence="9" key="1">
    <citation type="submission" date="2021-01" db="EMBL/GenBank/DDBJ databases">
        <authorList>
            <person name="Corre E."/>
            <person name="Pelletier E."/>
            <person name="Niang G."/>
            <person name="Scheremetjew M."/>
            <person name="Finn R."/>
            <person name="Kale V."/>
            <person name="Holt S."/>
            <person name="Cochrane G."/>
            <person name="Meng A."/>
            <person name="Brown T."/>
            <person name="Cohen L."/>
        </authorList>
    </citation>
    <scope>NUCLEOTIDE SEQUENCE</scope>
    <source>
        <strain evidence="9">SAG 11-49</strain>
    </source>
</reference>
<organism evidence="9">
    <name type="scientific">Chlamydomonas leiostraca</name>
    <dbReference type="NCBI Taxonomy" id="1034604"/>
    <lineage>
        <taxon>Eukaryota</taxon>
        <taxon>Viridiplantae</taxon>
        <taxon>Chlorophyta</taxon>
        <taxon>core chlorophytes</taxon>
        <taxon>Chlorophyceae</taxon>
        <taxon>CS clade</taxon>
        <taxon>Chlamydomonadales</taxon>
        <taxon>Chlamydomonadaceae</taxon>
        <taxon>Chlamydomonas</taxon>
    </lineage>
</organism>
<evidence type="ECO:0000256" key="7">
    <source>
        <dbReference type="ARBA" id="ARBA00031934"/>
    </source>
</evidence>
<accession>A0A7S0WN40</accession>
<keyword evidence="6" id="KW-0325">Glycoprotein</keyword>
<name>A0A7S0WN40_9CHLO</name>
<evidence type="ECO:0000256" key="6">
    <source>
        <dbReference type="ARBA" id="ARBA00023180"/>
    </source>
</evidence>
<evidence type="ECO:0000256" key="2">
    <source>
        <dbReference type="ARBA" id="ARBA00014212"/>
    </source>
</evidence>
<keyword evidence="5" id="KW-1015">Disulfide bond</keyword>
<evidence type="ECO:0000256" key="4">
    <source>
        <dbReference type="ARBA" id="ARBA00022801"/>
    </source>
</evidence>
<dbReference type="Pfam" id="PF02089">
    <property type="entry name" value="Palm_thioest"/>
    <property type="match status" value="1"/>
</dbReference>
<dbReference type="PANTHER" id="PTHR11247:SF8">
    <property type="entry name" value="PALMITOYL-PROTEIN THIOESTERASE 1"/>
    <property type="match status" value="1"/>
</dbReference>
<feature type="chain" id="PRO_5031304186" description="Palmitoyl-protein thioesterase 1" evidence="8">
    <location>
        <begin position="22"/>
        <end position="361"/>
    </location>
</feature>